<feature type="compositionally biased region" description="Basic residues" evidence="1">
    <location>
        <begin position="107"/>
        <end position="121"/>
    </location>
</feature>
<reference evidence="2" key="1">
    <citation type="submission" date="2018-04" db="EMBL/GenBank/DDBJ databases">
        <title>Transcriptome assembly of Sipha flava.</title>
        <authorList>
            <person name="Scully E.D."/>
            <person name="Geib S.M."/>
            <person name="Palmer N.A."/>
            <person name="Koch K."/>
            <person name="Bradshaw J."/>
            <person name="Heng-Moss T."/>
            <person name="Sarath G."/>
        </authorList>
    </citation>
    <scope>NUCLEOTIDE SEQUENCE</scope>
</reference>
<gene>
    <name evidence="2" type="ORF">g.139026</name>
</gene>
<protein>
    <submittedName>
        <fullName evidence="2">Uncharacterized protein</fullName>
    </submittedName>
</protein>
<organism evidence="2">
    <name type="scientific">Sipha flava</name>
    <name type="common">yellow sugarcane aphid</name>
    <dbReference type="NCBI Taxonomy" id="143950"/>
    <lineage>
        <taxon>Eukaryota</taxon>
        <taxon>Metazoa</taxon>
        <taxon>Ecdysozoa</taxon>
        <taxon>Arthropoda</taxon>
        <taxon>Hexapoda</taxon>
        <taxon>Insecta</taxon>
        <taxon>Pterygota</taxon>
        <taxon>Neoptera</taxon>
        <taxon>Paraneoptera</taxon>
        <taxon>Hemiptera</taxon>
        <taxon>Sternorrhyncha</taxon>
        <taxon>Aphidomorpha</taxon>
        <taxon>Aphidoidea</taxon>
        <taxon>Aphididae</taxon>
        <taxon>Sipha</taxon>
    </lineage>
</organism>
<feature type="region of interest" description="Disordered" evidence="1">
    <location>
        <begin position="20"/>
        <end position="121"/>
    </location>
</feature>
<feature type="compositionally biased region" description="Basic residues" evidence="1">
    <location>
        <begin position="209"/>
        <end position="222"/>
    </location>
</feature>
<evidence type="ECO:0000256" key="1">
    <source>
        <dbReference type="SAM" id="MobiDB-lite"/>
    </source>
</evidence>
<accession>A0A2S2R0X9</accession>
<name>A0A2S2R0X9_9HEMI</name>
<dbReference type="AlphaFoldDB" id="A0A2S2R0X9"/>
<dbReference type="EMBL" id="GGMS01013829">
    <property type="protein sequence ID" value="MBY83032.1"/>
    <property type="molecule type" value="Transcribed_RNA"/>
</dbReference>
<sequence>MPLPEGVRWTRVRCAPTISSTCPRRCTRRPSRTGSRTRDHHRRPPRSRRATRRPRRRTPPRYHTRTPRPPRPAGPSSSCASRTRTAWSACRPSPRSATPSTWGWTGRGRRTKSTRGTPHYRRRPLFCRTTPACRTRSCPNPCRRTRRPPCSPCRRGAIPCARSRSSAPLGRRVSSTRPRPVPPRRSRQRWPPVTAPPRCNARPSSQRPGRPRGQRWTRRGPPVRRLTTRPPRTRPPTCGPRCKPCSSSSSSCNWCPRWRTCRGGGGSVQCESIGGRLPVK</sequence>
<evidence type="ECO:0000313" key="2">
    <source>
        <dbReference type="EMBL" id="MBY83032.1"/>
    </source>
</evidence>
<feature type="compositionally biased region" description="Low complexity" evidence="1">
    <location>
        <begin position="223"/>
        <end position="232"/>
    </location>
</feature>
<proteinExistence type="predicted"/>
<feature type="compositionally biased region" description="Basic residues" evidence="1">
    <location>
        <begin position="38"/>
        <end position="68"/>
    </location>
</feature>
<feature type="region of interest" description="Disordered" evidence="1">
    <location>
        <begin position="161"/>
        <end position="241"/>
    </location>
</feature>